<feature type="active site" evidence="1">
    <location>
        <position position="16"/>
    </location>
</feature>
<dbReference type="Pfam" id="PF03705">
    <property type="entry name" value="CheR_N"/>
    <property type="match status" value="1"/>
</dbReference>
<dbReference type="Proteomes" id="UP000199093">
    <property type="component" value="Unassembled WGS sequence"/>
</dbReference>
<dbReference type="InterPro" id="IPR001610">
    <property type="entry name" value="PAC"/>
</dbReference>
<dbReference type="GO" id="GO:0032259">
    <property type="term" value="P:methylation"/>
    <property type="evidence" value="ECO:0007669"/>
    <property type="project" value="UniProtKB-KW"/>
</dbReference>
<dbReference type="InterPro" id="IPR029063">
    <property type="entry name" value="SAM-dependent_MTases_sf"/>
</dbReference>
<keyword evidence="7" id="KW-1185">Reference proteome</keyword>
<dbReference type="SUPFAM" id="SSF47757">
    <property type="entry name" value="Chemotaxis receptor methyltransferase CheR, N-terminal domain"/>
    <property type="match status" value="1"/>
</dbReference>
<name>A0A1G8MG83_9RHOB</name>
<dbReference type="Gene3D" id="3.40.50.180">
    <property type="entry name" value="Methylesterase CheB, C-terminal domain"/>
    <property type="match status" value="1"/>
</dbReference>
<dbReference type="EMBL" id="FNEJ01000008">
    <property type="protein sequence ID" value="SDI66845.1"/>
    <property type="molecule type" value="Genomic_DNA"/>
</dbReference>
<feature type="active site" evidence="1">
    <location>
        <position position="43"/>
    </location>
</feature>
<dbReference type="PRINTS" id="PR00996">
    <property type="entry name" value="CHERMTFRASE"/>
</dbReference>
<dbReference type="Pfam" id="PF01739">
    <property type="entry name" value="CheR"/>
    <property type="match status" value="1"/>
</dbReference>
<dbReference type="Pfam" id="PF01339">
    <property type="entry name" value="CheB_methylest"/>
    <property type="match status" value="1"/>
</dbReference>
<feature type="domain" description="CheR-type methyltransferase" evidence="5">
    <location>
        <begin position="216"/>
        <end position="450"/>
    </location>
</feature>
<gene>
    <name evidence="6" type="ORF">SAMN04487993_100828</name>
</gene>
<keyword evidence="6" id="KW-0489">Methyltransferase</keyword>
<evidence type="ECO:0000259" key="3">
    <source>
        <dbReference type="PROSITE" id="PS50113"/>
    </source>
</evidence>
<protein>
    <submittedName>
        <fullName evidence="6">MCP methyltransferase/methylesterase, CheR/CheB with PAS/PAC sensor</fullName>
    </submittedName>
</protein>
<accession>A0A1G8MG83</accession>
<dbReference type="CDD" id="cd16434">
    <property type="entry name" value="CheB-CheR_fusion"/>
    <property type="match status" value="1"/>
</dbReference>
<dbReference type="RefSeq" id="WP_165616801.1">
    <property type="nucleotide sequence ID" value="NZ_FNEJ01000008.1"/>
</dbReference>
<evidence type="ECO:0000259" key="5">
    <source>
        <dbReference type="PROSITE" id="PS50123"/>
    </source>
</evidence>
<organism evidence="6 7">
    <name type="scientific">Salipiger marinus</name>
    <dbReference type="NCBI Taxonomy" id="555512"/>
    <lineage>
        <taxon>Bacteria</taxon>
        <taxon>Pseudomonadati</taxon>
        <taxon>Pseudomonadota</taxon>
        <taxon>Alphaproteobacteria</taxon>
        <taxon>Rhodobacterales</taxon>
        <taxon>Roseobacteraceae</taxon>
        <taxon>Salipiger</taxon>
    </lineage>
</organism>
<dbReference type="InterPro" id="IPR000780">
    <property type="entry name" value="CheR_MeTrfase"/>
</dbReference>
<dbReference type="GO" id="GO:0008984">
    <property type="term" value="F:protein-glutamate methylesterase activity"/>
    <property type="evidence" value="ECO:0007669"/>
    <property type="project" value="InterPro"/>
</dbReference>
<dbReference type="SMART" id="SM00138">
    <property type="entry name" value="MeTrc"/>
    <property type="match status" value="1"/>
</dbReference>
<dbReference type="InterPro" id="IPR035909">
    <property type="entry name" value="CheB_C"/>
</dbReference>
<dbReference type="PROSITE" id="PS50113">
    <property type="entry name" value="PAC"/>
    <property type="match status" value="1"/>
</dbReference>
<dbReference type="PANTHER" id="PTHR24422">
    <property type="entry name" value="CHEMOTAXIS PROTEIN METHYLTRANSFERASE"/>
    <property type="match status" value="1"/>
</dbReference>
<dbReference type="PROSITE" id="PS50123">
    <property type="entry name" value="CHER"/>
    <property type="match status" value="1"/>
</dbReference>
<dbReference type="SUPFAM" id="SSF55785">
    <property type="entry name" value="PYP-like sensor domain (PAS domain)"/>
    <property type="match status" value="1"/>
</dbReference>
<dbReference type="PANTHER" id="PTHR24422:SF27">
    <property type="entry name" value="PROTEIN-GLUTAMATE O-METHYLTRANSFERASE"/>
    <property type="match status" value="1"/>
</dbReference>
<dbReference type="GO" id="GO:0008757">
    <property type="term" value="F:S-adenosylmethionine-dependent methyltransferase activity"/>
    <property type="evidence" value="ECO:0007669"/>
    <property type="project" value="InterPro"/>
</dbReference>
<dbReference type="SUPFAM" id="SSF52738">
    <property type="entry name" value="Methylesterase CheB, C-terminal domain"/>
    <property type="match status" value="1"/>
</dbReference>
<dbReference type="AlphaFoldDB" id="A0A1G8MG83"/>
<evidence type="ECO:0000256" key="1">
    <source>
        <dbReference type="PROSITE-ProRule" id="PRU00050"/>
    </source>
</evidence>
<evidence type="ECO:0000259" key="4">
    <source>
        <dbReference type="PROSITE" id="PS50122"/>
    </source>
</evidence>
<sequence length="1046" mass="113132">MTDSGQGPVLVGIAASAGGLEACMTLLRALPAGCGGSFVLAQHMAPDHQSLLPDLLGHDMPLAVRELSGPTEPQPGCLYLPPPGWDVVLDQGRIRPVAPQAQGTAPKPSADRLFQSLAAGRGEDCIGIVLSGTGSDGTYGLLSIREAGGLTLAQDPATARYEAMPHSAIRSGGVDLVLTPQRIGAHLATLLCRPQAAIPLDLDRAEGGSGAELFALLQARQGADFRGYKDSTLTRRLQRRMVARDVADLGAYVALCREDAAELDALFRDLLISVTRFFRDPEAFAALAEQLDARVAQATRPGAPLRLWVPGCATGEEAWSLAILAAEALGGLHQLDRARLQVFATDIDDRALDLARQASYPASALAQIPPAYRRYFDMAGERITVGSRLRNVVTFSHHNVVQDPAFLSLDLVSLRNVLIYFDTGLQEQVLSRLHYALAPRGLLFLGSAETTGPLDSQFAPLPPRHRIFAKRTGAVAPRAALPGPAQADPGFDALARAVVPQGFLCGADGRILKIYGDLAPFVALTDPFHGGMTLAALRGPLAGAATALLHLALHGGQRQTGLWKDLEGRDFDRVRLRAYPVAREAGPPLILFGVETGTRPRAEAAPLDRAAYLEHLETELARTRDRLASTSGQLRSTGETLQTLIEALQVANEDLQSANQELETSNEELQSTNEELITVNEELILKSAELQRMTAELDGLVRELPTETMMLGPDLMIRHASERAIRTFRLRRDSAGFGHLTQCHMPPGLPALAAICTQALREGTPQQHQYEDRDQLYTVTVTPLVAADDPPVGLTVVLSVAEMRYDRMLSQAIRSFGPIGIWQVEIGKGTVDWSEETFVIHGMQPSGAPVPVETAVAMFHEDDRLMVRQLAQAAIADDRDNKFHFFARLRRIDGRIIVVESAGAIIRDEAGRGVGLVGVVRDCTRHRSEDILLRQLNSLLALEGSGFWSYTFTSGLSYFSPLACAHLGLDVETAPQLEEILARIDPQDRAHCRWLLTEAPCGTPLVAELSASGRRFRLSLYGSPDSSQRFGLLTAIPDLAQRPEDV</sequence>
<dbReference type="PROSITE" id="PS50122">
    <property type="entry name" value="CHEB"/>
    <property type="match status" value="1"/>
</dbReference>
<feature type="coiled-coil region" evidence="2">
    <location>
        <begin position="613"/>
        <end position="686"/>
    </location>
</feature>
<proteinExistence type="predicted"/>
<evidence type="ECO:0000313" key="6">
    <source>
        <dbReference type="EMBL" id="SDI66845.1"/>
    </source>
</evidence>
<feature type="domain" description="PAC" evidence="3">
    <location>
        <begin position="883"/>
        <end position="935"/>
    </location>
</feature>
<dbReference type="InterPro" id="IPR050903">
    <property type="entry name" value="Bact_Chemotaxis_MeTrfase"/>
</dbReference>
<dbReference type="InterPro" id="IPR022641">
    <property type="entry name" value="CheR_N"/>
</dbReference>
<dbReference type="InterPro" id="IPR000700">
    <property type="entry name" value="PAS-assoc_C"/>
</dbReference>
<evidence type="ECO:0000256" key="2">
    <source>
        <dbReference type="SAM" id="Coils"/>
    </source>
</evidence>
<evidence type="ECO:0000313" key="7">
    <source>
        <dbReference type="Proteomes" id="UP000199093"/>
    </source>
</evidence>
<dbReference type="InterPro" id="IPR000014">
    <property type="entry name" value="PAS"/>
</dbReference>
<reference evidence="6 7" key="1">
    <citation type="submission" date="2016-10" db="EMBL/GenBank/DDBJ databases">
        <authorList>
            <person name="de Groot N.N."/>
        </authorList>
    </citation>
    <scope>NUCLEOTIDE SEQUENCE [LARGE SCALE GENOMIC DNA]</scope>
    <source>
        <strain evidence="6 7">DSM 26424</strain>
    </source>
</reference>
<keyword evidence="1" id="KW-0145">Chemotaxis</keyword>
<keyword evidence="1" id="KW-0378">Hydrolase</keyword>
<feature type="domain" description="CheB-type methylesterase" evidence="4">
    <location>
        <begin position="4"/>
        <end position="187"/>
    </location>
</feature>
<dbReference type="InterPro" id="IPR000673">
    <property type="entry name" value="Sig_transdc_resp-reg_Me-estase"/>
</dbReference>
<feature type="active site" evidence="1">
    <location>
        <position position="136"/>
    </location>
</feature>
<dbReference type="SMART" id="SM00086">
    <property type="entry name" value="PAC"/>
    <property type="match status" value="1"/>
</dbReference>
<dbReference type="Gene3D" id="3.30.450.20">
    <property type="entry name" value="PAS domain"/>
    <property type="match status" value="1"/>
</dbReference>
<dbReference type="GO" id="GO:0006935">
    <property type="term" value="P:chemotaxis"/>
    <property type="evidence" value="ECO:0007669"/>
    <property type="project" value="UniProtKB-UniRule"/>
</dbReference>
<keyword evidence="6" id="KW-0808">Transferase</keyword>
<dbReference type="InterPro" id="IPR035965">
    <property type="entry name" value="PAS-like_dom_sf"/>
</dbReference>
<dbReference type="InterPro" id="IPR013655">
    <property type="entry name" value="PAS_fold_3"/>
</dbReference>
<dbReference type="STRING" id="555512.SAMN04487993_100828"/>
<dbReference type="Pfam" id="PF08447">
    <property type="entry name" value="PAS_3"/>
    <property type="match status" value="1"/>
</dbReference>
<dbReference type="Gene3D" id="3.40.50.150">
    <property type="entry name" value="Vaccinia Virus protein VP39"/>
    <property type="match status" value="1"/>
</dbReference>
<dbReference type="GO" id="GO:0000156">
    <property type="term" value="F:phosphorelay response regulator activity"/>
    <property type="evidence" value="ECO:0007669"/>
    <property type="project" value="InterPro"/>
</dbReference>
<keyword evidence="2" id="KW-0175">Coiled coil</keyword>
<dbReference type="NCBIfam" id="TIGR00229">
    <property type="entry name" value="sensory_box"/>
    <property type="match status" value="1"/>
</dbReference>
<dbReference type="InterPro" id="IPR022642">
    <property type="entry name" value="CheR_C"/>
</dbReference>
<dbReference type="GO" id="GO:0005737">
    <property type="term" value="C:cytoplasm"/>
    <property type="evidence" value="ECO:0007669"/>
    <property type="project" value="InterPro"/>
</dbReference>
<dbReference type="SUPFAM" id="SSF53335">
    <property type="entry name" value="S-adenosyl-L-methionine-dependent methyltransferases"/>
    <property type="match status" value="1"/>
</dbReference>